<dbReference type="InterPro" id="IPR010093">
    <property type="entry name" value="SinI_DNA-bd"/>
</dbReference>
<organism evidence="3 4">
    <name type="scientific">Arthrobacter psychrochitiniphilus</name>
    <dbReference type="NCBI Taxonomy" id="291045"/>
    <lineage>
        <taxon>Bacteria</taxon>
        <taxon>Bacillati</taxon>
        <taxon>Actinomycetota</taxon>
        <taxon>Actinomycetes</taxon>
        <taxon>Micrococcales</taxon>
        <taxon>Micrococcaceae</taxon>
        <taxon>Arthrobacter</taxon>
    </lineage>
</organism>
<evidence type="ECO:0000313" key="3">
    <source>
        <dbReference type="EMBL" id="PXA66961.1"/>
    </source>
</evidence>
<keyword evidence="3" id="KW-0238">DNA-binding</keyword>
<dbReference type="Pfam" id="PF12728">
    <property type="entry name" value="HTH_17"/>
    <property type="match status" value="1"/>
</dbReference>
<dbReference type="Proteomes" id="UP000246303">
    <property type="component" value="Unassembled WGS sequence"/>
</dbReference>
<proteinExistence type="predicted"/>
<dbReference type="InterPro" id="IPR041657">
    <property type="entry name" value="HTH_17"/>
</dbReference>
<dbReference type="GO" id="GO:0003677">
    <property type="term" value="F:DNA binding"/>
    <property type="evidence" value="ECO:0007669"/>
    <property type="project" value="UniProtKB-KW"/>
</dbReference>
<dbReference type="SUPFAM" id="SSF46955">
    <property type="entry name" value="Putative DNA-binding domain"/>
    <property type="match status" value="1"/>
</dbReference>
<dbReference type="EMBL" id="QHLZ01000002">
    <property type="protein sequence ID" value="PXA66961.1"/>
    <property type="molecule type" value="Genomic_DNA"/>
</dbReference>
<feature type="compositionally biased region" description="Low complexity" evidence="1">
    <location>
        <begin position="150"/>
        <end position="161"/>
    </location>
</feature>
<dbReference type="AlphaFoldDB" id="A0A2V3DWG1"/>
<dbReference type="NCBIfam" id="TIGR01764">
    <property type="entry name" value="excise"/>
    <property type="match status" value="1"/>
</dbReference>
<sequence>MTLHAPRISSPLRPEEQAALTRTLADSDDVTVFVDGTAHRLDTGAREAVLDLLRRLSQGDAVNVASIAELLTTSQAAELAGISHTFLRNLTDRGEIAVEYRGSHRRIRRQDITDWLASQKVSVPGSPPSSPLSGSRGPVLALTGAHPDRPAAAARPFSAPL</sequence>
<gene>
    <name evidence="3" type="ORF">CVS29_05290</name>
</gene>
<keyword evidence="4" id="KW-1185">Reference proteome</keyword>
<dbReference type="InterPro" id="IPR009061">
    <property type="entry name" value="DNA-bd_dom_put_sf"/>
</dbReference>
<feature type="domain" description="Helix-turn-helix" evidence="2">
    <location>
        <begin position="70"/>
        <end position="119"/>
    </location>
</feature>
<feature type="region of interest" description="Disordered" evidence="1">
    <location>
        <begin position="120"/>
        <end position="161"/>
    </location>
</feature>
<dbReference type="OrthoDB" id="4965449at2"/>
<evidence type="ECO:0000259" key="2">
    <source>
        <dbReference type="Pfam" id="PF12728"/>
    </source>
</evidence>
<accession>A0A2V3DWG1</accession>
<protein>
    <submittedName>
        <fullName evidence="3">DNA-binding protein</fullName>
    </submittedName>
</protein>
<comment type="caution">
    <text evidence="3">The sequence shown here is derived from an EMBL/GenBank/DDBJ whole genome shotgun (WGS) entry which is preliminary data.</text>
</comment>
<evidence type="ECO:0000256" key="1">
    <source>
        <dbReference type="SAM" id="MobiDB-lite"/>
    </source>
</evidence>
<feature type="compositionally biased region" description="Low complexity" evidence="1">
    <location>
        <begin position="131"/>
        <end position="140"/>
    </location>
</feature>
<dbReference type="RefSeq" id="WP_110105273.1">
    <property type="nucleotide sequence ID" value="NZ_JACBZZ010000001.1"/>
</dbReference>
<evidence type="ECO:0000313" key="4">
    <source>
        <dbReference type="Proteomes" id="UP000246303"/>
    </source>
</evidence>
<name>A0A2V3DWG1_9MICC</name>
<reference evidence="3 4" key="1">
    <citation type="submission" date="2018-05" db="EMBL/GenBank/DDBJ databases">
        <title>Genetic diversity of glacier-inhabiting Cryobacterium bacteria in China and description of Cryobacterium mengkeensis sp. nov. and Arthrobacter glacialis sp. nov.</title>
        <authorList>
            <person name="Liu Q."/>
            <person name="Xin Y.-H."/>
        </authorList>
    </citation>
    <scope>NUCLEOTIDE SEQUENCE [LARGE SCALE GENOMIC DNA]</scope>
    <source>
        <strain evidence="3 4">GP3</strain>
    </source>
</reference>